<protein>
    <recommendedName>
        <fullName evidence="4">Lipoprotein</fullName>
    </recommendedName>
</protein>
<dbReference type="Proteomes" id="UP000297872">
    <property type="component" value="Unassembled WGS sequence"/>
</dbReference>
<comment type="caution">
    <text evidence="2">The sequence shown here is derived from an EMBL/GenBank/DDBJ whole genome shotgun (WGS) entry which is preliminary data.</text>
</comment>
<feature type="chain" id="PRO_5021342204" description="Lipoprotein" evidence="1">
    <location>
        <begin position="23"/>
        <end position="205"/>
    </location>
</feature>
<dbReference type="EMBL" id="SGVY01000001">
    <property type="protein sequence ID" value="TFH84514.1"/>
    <property type="molecule type" value="Genomic_DNA"/>
</dbReference>
<sequence>MKKLLIFLGVALCLSSCTKKVAYQMVKPLPAAYAVNKLQDATVPVSFSSKDISWESGKLSMEVFSEDLYDAVAVSQLKKGDTIVYVGKPIVVKDIDRKDKYATVNGGIEEGGADLTANEGGTYRGSQMDGHSTYTSLGKVTLPLAKDFVLIDCGENPTDPSDTIITGKKEYLEKVPEYRRDFHVLDTRVRIEKGTVVEVHRHWIP</sequence>
<feature type="signal peptide" evidence="1">
    <location>
        <begin position="1"/>
        <end position="22"/>
    </location>
</feature>
<reference evidence="2 3" key="1">
    <citation type="submission" date="2019-02" db="EMBL/GenBank/DDBJ databases">
        <title>Draft Genome Sequence of the Prevotella sp. BCRC 81118, Isolated from Human Feces.</title>
        <authorList>
            <person name="Huang C.-H."/>
        </authorList>
    </citation>
    <scope>NUCLEOTIDE SEQUENCE [LARGE SCALE GENOMIC DNA]</scope>
    <source>
        <strain evidence="2 3">BCRC 81118</strain>
    </source>
</reference>
<dbReference type="AlphaFoldDB" id="A0A4Y8VV81"/>
<evidence type="ECO:0000256" key="1">
    <source>
        <dbReference type="SAM" id="SignalP"/>
    </source>
</evidence>
<proteinExistence type="predicted"/>
<dbReference type="GeneID" id="302993708"/>
<evidence type="ECO:0000313" key="2">
    <source>
        <dbReference type="EMBL" id="TFH84514.1"/>
    </source>
</evidence>
<organism evidence="2 3">
    <name type="scientific">Segatella hominis</name>
    <dbReference type="NCBI Taxonomy" id="2518605"/>
    <lineage>
        <taxon>Bacteria</taxon>
        <taxon>Pseudomonadati</taxon>
        <taxon>Bacteroidota</taxon>
        <taxon>Bacteroidia</taxon>
        <taxon>Bacteroidales</taxon>
        <taxon>Prevotellaceae</taxon>
        <taxon>Segatella</taxon>
    </lineage>
</organism>
<keyword evidence="1" id="KW-0732">Signal</keyword>
<evidence type="ECO:0008006" key="4">
    <source>
        <dbReference type="Google" id="ProtNLM"/>
    </source>
</evidence>
<keyword evidence="3" id="KW-1185">Reference proteome</keyword>
<accession>A0A4Y8VV81</accession>
<dbReference type="RefSeq" id="WP_134842321.1">
    <property type="nucleotide sequence ID" value="NZ_DAWEHA010000075.1"/>
</dbReference>
<name>A0A4Y8VV81_9BACT</name>
<evidence type="ECO:0000313" key="3">
    <source>
        <dbReference type="Proteomes" id="UP000297872"/>
    </source>
</evidence>
<gene>
    <name evidence="2" type="ORF">EXN75_00145</name>
</gene>